<comment type="similarity">
    <text evidence="2">Belongs to the outer membrane factor (OMF) (TC 1.B.17) family.</text>
</comment>
<evidence type="ECO:0000256" key="7">
    <source>
        <dbReference type="ARBA" id="ARBA00023237"/>
    </source>
</evidence>
<comment type="caution">
    <text evidence="11">The sequence shown here is derived from an EMBL/GenBank/DDBJ whole genome shotgun (WGS) entry which is preliminary data.</text>
</comment>
<dbReference type="Gene3D" id="1.20.1600.10">
    <property type="entry name" value="Outer membrane efflux proteins (OEP)"/>
    <property type="match status" value="1"/>
</dbReference>
<dbReference type="GO" id="GO:0009279">
    <property type="term" value="C:cell outer membrane"/>
    <property type="evidence" value="ECO:0007669"/>
    <property type="project" value="UniProtKB-SubCell"/>
</dbReference>
<gene>
    <name evidence="11" type="ORF">HNQ51_000754</name>
</gene>
<evidence type="ECO:0000256" key="6">
    <source>
        <dbReference type="ARBA" id="ARBA00023136"/>
    </source>
</evidence>
<keyword evidence="6" id="KW-0472">Membrane</keyword>
<comment type="subcellular location">
    <subcellularLocation>
        <location evidence="1">Cell outer membrane</location>
    </subcellularLocation>
</comment>
<dbReference type="InterPro" id="IPR051906">
    <property type="entry name" value="TolC-like"/>
</dbReference>
<evidence type="ECO:0000256" key="10">
    <source>
        <dbReference type="SAM" id="SignalP"/>
    </source>
</evidence>
<keyword evidence="4" id="KW-1134">Transmembrane beta strand</keyword>
<dbReference type="Pfam" id="PF02321">
    <property type="entry name" value="OEP"/>
    <property type="match status" value="2"/>
</dbReference>
<accession>A0A840S490</accession>
<dbReference type="PANTHER" id="PTHR30026">
    <property type="entry name" value="OUTER MEMBRANE PROTEIN TOLC"/>
    <property type="match status" value="1"/>
</dbReference>
<feature type="coiled-coil region" evidence="8">
    <location>
        <begin position="288"/>
        <end position="342"/>
    </location>
</feature>
<dbReference type="InterPro" id="IPR003423">
    <property type="entry name" value="OMP_efflux"/>
</dbReference>
<evidence type="ECO:0000256" key="1">
    <source>
        <dbReference type="ARBA" id="ARBA00004442"/>
    </source>
</evidence>
<dbReference type="SUPFAM" id="SSF56954">
    <property type="entry name" value="Outer membrane efflux proteins (OEP)"/>
    <property type="match status" value="1"/>
</dbReference>
<evidence type="ECO:0000256" key="3">
    <source>
        <dbReference type="ARBA" id="ARBA00022448"/>
    </source>
</evidence>
<keyword evidence="12" id="KW-1185">Reference proteome</keyword>
<dbReference type="GO" id="GO:0015288">
    <property type="term" value="F:porin activity"/>
    <property type="evidence" value="ECO:0007669"/>
    <property type="project" value="TreeGrafter"/>
</dbReference>
<protein>
    <submittedName>
        <fullName evidence="11">Outer membrane protein</fullName>
    </submittedName>
</protein>
<keyword evidence="3" id="KW-0813">Transport</keyword>
<evidence type="ECO:0000256" key="9">
    <source>
        <dbReference type="SAM" id="MobiDB-lite"/>
    </source>
</evidence>
<feature type="region of interest" description="Disordered" evidence="9">
    <location>
        <begin position="60"/>
        <end position="79"/>
    </location>
</feature>
<keyword evidence="5" id="KW-0812">Transmembrane</keyword>
<dbReference type="GO" id="GO:0015562">
    <property type="term" value="F:efflux transmembrane transporter activity"/>
    <property type="evidence" value="ECO:0007669"/>
    <property type="project" value="InterPro"/>
</dbReference>
<feature type="chain" id="PRO_5032879520" evidence="10">
    <location>
        <begin position="20"/>
        <end position="413"/>
    </location>
</feature>
<keyword evidence="8" id="KW-0175">Coiled coil</keyword>
<name>A0A840S490_9BURK</name>
<dbReference type="PANTHER" id="PTHR30026:SF20">
    <property type="entry name" value="OUTER MEMBRANE PROTEIN TOLC"/>
    <property type="match status" value="1"/>
</dbReference>
<evidence type="ECO:0000256" key="2">
    <source>
        <dbReference type="ARBA" id="ARBA00007613"/>
    </source>
</evidence>
<sequence length="413" mass="44193">MKKPLIALALAASMAPGWAMDLLELHSQARAQAPSLLQSEARVGEQQALWRQTRAQLLPQADASWGPQRERGGAGSERVSRIQVSQSLVNLQAWRQSAAQASAVEAQQQLLQASEQALRLRSASLYLQVLAAEGQARTQAELEVAYATEAQRMAVRLREGLSAAVDAAQAQAFHRLAQINAQGAQARLAQARAALLAHAGLSAWPSLTPLPAQQLPPALTLDIDSAADAPELRALALQRQSRAEQLDAERAAALPALTLRAEASRVDSGRWAQQAQLQLSLPLLDGGARSARRDAAAERLRIAAAEQDAAQREQRRELSSQLQRLQAARAQAEAAAAGEQAAAQALQAMRHGQELGSRSTSDVLLAIQTLGQLRTQGLQAQLEAWLAWLEALQVAGQLDDAALNTLNQSLKEA</sequence>
<evidence type="ECO:0000313" key="12">
    <source>
        <dbReference type="Proteomes" id="UP000554837"/>
    </source>
</evidence>
<keyword evidence="7" id="KW-0998">Cell outer membrane</keyword>
<dbReference type="Proteomes" id="UP000554837">
    <property type="component" value="Unassembled WGS sequence"/>
</dbReference>
<evidence type="ECO:0000256" key="4">
    <source>
        <dbReference type="ARBA" id="ARBA00022452"/>
    </source>
</evidence>
<feature type="signal peptide" evidence="10">
    <location>
        <begin position="1"/>
        <end position="19"/>
    </location>
</feature>
<dbReference type="EMBL" id="JACHHO010000001">
    <property type="protein sequence ID" value="MBB5203461.1"/>
    <property type="molecule type" value="Genomic_DNA"/>
</dbReference>
<reference evidence="11 12" key="1">
    <citation type="submission" date="2020-08" db="EMBL/GenBank/DDBJ databases">
        <title>Genomic Encyclopedia of Type Strains, Phase IV (KMG-IV): sequencing the most valuable type-strain genomes for metagenomic binning, comparative biology and taxonomic classification.</title>
        <authorList>
            <person name="Goeker M."/>
        </authorList>
    </citation>
    <scope>NUCLEOTIDE SEQUENCE [LARGE SCALE GENOMIC DNA]</scope>
    <source>
        <strain evidence="11 12">DSM 23958</strain>
    </source>
</reference>
<evidence type="ECO:0000313" key="11">
    <source>
        <dbReference type="EMBL" id="MBB5203461.1"/>
    </source>
</evidence>
<dbReference type="AlphaFoldDB" id="A0A840S490"/>
<organism evidence="11 12">
    <name type="scientific">Inhella inkyongensis</name>
    <dbReference type="NCBI Taxonomy" id="392593"/>
    <lineage>
        <taxon>Bacteria</taxon>
        <taxon>Pseudomonadati</taxon>
        <taxon>Pseudomonadota</taxon>
        <taxon>Betaproteobacteria</taxon>
        <taxon>Burkholderiales</taxon>
        <taxon>Sphaerotilaceae</taxon>
        <taxon>Inhella</taxon>
    </lineage>
</organism>
<keyword evidence="10" id="KW-0732">Signal</keyword>
<proteinExistence type="inferred from homology"/>
<evidence type="ECO:0000256" key="5">
    <source>
        <dbReference type="ARBA" id="ARBA00022692"/>
    </source>
</evidence>
<dbReference type="GO" id="GO:1990281">
    <property type="term" value="C:efflux pump complex"/>
    <property type="evidence" value="ECO:0007669"/>
    <property type="project" value="TreeGrafter"/>
</dbReference>
<dbReference type="RefSeq" id="WP_138857487.1">
    <property type="nucleotide sequence ID" value="NZ_CP040709.1"/>
</dbReference>
<evidence type="ECO:0000256" key="8">
    <source>
        <dbReference type="SAM" id="Coils"/>
    </source>
</evidence>